<keyword evidence="3" id="KW-1185">Reference proteome</keyword>
<dbReference type="AlphaFoldDB" id="A0A4C1YT67"/>
<evidence type="ECO:0000256" key="1">
    <source>
        <dbReference type="SAM" id="MobiDB-lite"/>
    </source>
</evidence>
<feature type="region of interest" description="Disordered" evidence="1">
    <location>
        <begin position="87"/>
        <end position="121"/>
    </location>
</feature>
<protein>
    <submittedName>
        <fullName evidence="2">Uncharacterized protein</fullName>
    </submittedName>
</protein>
<dbReference type="OrthoDB" id="7017705at2759"/>
<reference evidence="2 3" key="1">
    <citation type="journal article" date="2019" name="Commun. Biol.">
        <title>The bagworm genome reveals a unique fibroin gene that provides high tensile strength.</title>
        <authorList>
            <person name="Kono N."/>
            <person name="Nakamura H."/>
            <person name="Ohtoshi R."/>
            <person name="Tomita M."/>
            <person name="Numata K."/>
            <person name="Arakawa K."/>
        </authorList>
    </citation>
    <scope>NUCLEOTIDE SEQUENCE [LARGE SCALE GENOMIC DNA]</scope>
</reference>
<dbReference type="EMBL" id="BGZK01001347">
    <property type="protein sequence ID" value="GBP77809.1"/>
    <property type="molecule type" value="Genomic_DNA"/>
</dbReference>
<comment type="caution">
    <text evidence="2">The sequence shown here is derived from an EMBL/GenBank/DDBJ whole genome shotgun (WGS) entry which is preliminary data.</text>
</comment>
<dbReference type="Proteomes" id="UP000299102">
    <property type="component" value="Unassembled WGS sequence"/>
</dbReference>
<evidence type="ECO:0000313" key="3">
    <source>
        <dbReference type="Proteomes" id="UP000299102"/>
    </source>
</evidence>
<feature type="compositionally biased region" description="Basic residues" evidence="1">
    <location>
        <begin position="87"/>
        <end position="98"/>
    </location>
</feature>
<proteinExistence type="predicted"/>
<feature type="compositionally biased region" description="Basic and acidic residues" evidence="1">
    <location>
        <begin position="9"/>
        <end position="20"/>
    </location>
</feature>
<accession>A0A4C1YT67</accession>
<name>A0A4C1YT67_EUMVA</name>
<gene>
    <name evidence="2" type="ORF">EVAR_51853_1</name>
</gene>
<sequence>MTKKQPVKRKVDECRDKHPESGFSRGDGVRGERSAANGHWGERAVLRPGKKSRCDPIPSVIGIIQYTVAHPLCRREPSAGAVRRARVRAVQGVRRKRGAAGGRGSRAMSGGARPAAGAARR</sequence>
<feature type="region of interest" description="Disordered" evidence="1">
    <location>
        <begin position="1"/>
        <end position="38"/>
    </location>
</feature>
<feature type="compositionally biased region" description="Low complexity" evidence="1">
    <location>
        <begin position="105"/>
        <end position="121"/>
    </location>
</feature>
<evidence type="ECO:0000313" key="2">
    <source>
        <dbReference type="EMBL" id="GBP77809.1"/>
    </source>
</evidence>
<organism evidence="2 3">
    <name type="scientific">Eumeta variegata</name>
    <name type="common">Bagworm moth</name>
    <name type="synonym">Eumeta japonica</name>
    <dbReference type="NCBI Taxonomy" id="151549"/>
    <lineage>
        <taxon>Eukaryota</taxon>
        <taxon>Metazoa</taxon>
        <taxon>Ecdysozoa</taxon>
        <taxon>Arthropoda</taxon>
        <taxon>Hexapoda</taxon>
        <taxon>Insecta</taxon>
        <taxon>Pterygota</taxon>
        <taxon>Neoptera</taxon>
        <taxon>Endopterygota</taxon>
        <taxon>Lepidoptera</taxon>
        <taxon>Glossata</taxon>
        <taxon>Ditrysia</taxon>
        <taxon>Tineoidea</taxon>
        <taxon>Psychidae</taxon>
        <taxon>Oiketicinae</taxon>
        <taxon>Eumeta</taxon>
    </lineage>
</organism>